<organism evidence="1 2">
    <name type="scientific">Marinococcus halophilus</name>
    <dbReference type="NCBI Taxonomy" id="1371"/>
    <lineage>
        <taxon>Bacteria</taxon>
        <taxon>Bacillati</taxon>
        <taxon>Bacillota</taxon>
        <taxon>Bacilli</taxon>
        <taxon>Bacillales</taxon>
        <taxon>Bacillaceae</taxon>
        <taxon>Marinococcus</taxon>
    </lineage>
</organism>
<dbReference type="EMBL" id="BJUN01000005">
    <property type="protein sequence ID" value="GEK58169.1"/>
    <property type="molecule type" value="Genomic_DNA"/>
</dbReference>
<sequence length="191" mass="22251">MNKYVLNAALDQQEAVRNMKEHRQNFIEKWRRLFKKEKSKLISIEKLYLPFWCFKYEYSSKQLKSKIEGQVAIETYRHHTAILPDSTTFLDFEEGLPVLPVKGKPVPEAARNEIYWEAFGREKKRKDIKIDIIDTALLYVPYWVGYVSGQEWDIIIADATTGKIDLGLKDAMLEAIMASAAHKEGKKNPQR</sequence>
<proteinExistence type="predicted"/>
<keyword evidence="2" id="KW-1185">Reference proteome</keyword>
<protein>
    <submittedName>
        <fullName evidence="1">Uncharacterized protein</fullName>
    </submittedName>
</protein>
<dbReference type="RefSeq" id="WP_079476289.1">
    <property type="nucleotide sequence ID" value="NZ_BJUN01000005.1"/>
</dbReference>
<evidence type="ECO:0000313" key="1">
    <source>
        <dbReference type="EMBL" id="GEK58169.1"/>
    </source>
</evidence>
<gene>
    <name evidence="1" type="ORF">MHA01_10740</name>
</gene>
<name>A0A510Y4B4_MARHA</name>
<dbReference type="OrthoDB" id="2964109at2"/>
<evidence type="ECO:0000313" key="2">
    <source>
        <dbReference type="Proteomes" id="UP000321051"/>
    </source>
</evidence>
<dbReference type="AlphaFoldDB" id="A0A510Y4B4"/>
<accession>A0A510Y4B4</accession>
<comment type="caution">
    <text evidence="1">The sequence shown here is derived from an EMBL/GenBank/DDBJ whole genome shotgun (WGS) entry which is preliminary data.</text>
</comment>
<dbReference type="Proteomes" id="UP000321051">
    <property type="component" value="Unassembled WGS sequence"/>
</dbReference>
<dbReference type="STRING" id="1371.GCA_900166605_02579"/>
<reference evidence="1 2" key="1">
    <citation type="submission" date="2019-07" db="EMBL/GenBank/DDBJ databases">
        <title>Whole genome shotgun sequence of Marinococcus halophilus NBRC 102359.</title>
        <authorList>
            <person name="Hosoyama A."/>
            <person name="Uohara A."/>
            <person name="Ohji S."/>
            <person name="Ichikawa N."/>
        </authorList>
    </citation>
    <scope>NUCLEOTIDE SEQUENCE [LARGE SCALE GENOMIC DNA]</scope>
    <source>
        <strain evidence="1 2">NBRC 102359</strain>
    </source>
</reference>